<accession>A0A8X7B8S0</accession>
<comment type="caution">
    <text evidence="1">The sequence shown here is derived from an EMBL/GenBank/DDBJ whole genome shotgun (WGS) entry which is preliminary data.</text>
</comment>
<dbReference type="Proteomes" id="UP000887159">
    <property type="component" value="Unassembled WGS sequence"/>
</dbReference>
<gene>
    <name evidence="1" type="ORF">TNCV_1038801</name>
</gene>
<sequence length="107" mass="12539">MALKDRSSPLQEPHHKKEDMLVNNWCLHIKFDLGSNTKESLQSPSLLLSKIRNGRLMYAMHNPSIMHIFLRMNHHMVAREFGGHHKKTLFNCLFVRLHDVVSPRIMV</sequence>
<dbReference type="AlphaFoldDB" id="A0A8X7B8S0"/>
<keyword evidence="2" id="KW-1185">Reference proteome</keyword>
<protein>
    <submittedName>
        <fullName evidence="1">Uncharacterized protein</fullName>
    </submittedName>
</protein>
<proteinExistence type="predicted"/>
<organism evidence="1 2">
    <name type="scientific">Trichonephila clavipes</name>
    <name type="common">Golden silk orbweaver</name>
    <name type="synonym">Nephila clavipes</name>
    <dbReference type="NCBI Taxonomy" id="2585209"/>
    <lineage>
        <taxon>Eukaryota</taxon>
        <taxon>Metazoa</taxon>
        <taxon>Ecdysozoa</taxon>
        <taxon>Arthropoda</taxon>
        <taxon>Chelicerata</taxon>
        <taxon>Arachnida</taxon>
        <taxon>Araneae</taxon>
        <taxon>Araneomorphae</taxon>
        <taxon>Entelegynae</taxon>
        <taxon>Araneoidea</taxon>
        <taxon>Nephilidae</taxon>
        <taxon>Trichonephila</taxon>
    </lineage>
</organism>
<evidence type="ECO:0000313" key="2">
    <source>
        <dbReference type="Proteomes" id="UP000887159"/>
    </source>
</evidence>
<name>A0A8X7B8S0_TRICX</name>
<reference evidence="1" key="1">
    <citation type="submission" date="2020-08" db="EMBL/GenBank/DDBJ databases">
        <title>Multicomponent nature underlies the extraordinary mechanical properties of spider dragline silk.</title>
        <authorList>
            <person name="Kono N."/>
            <person name="Nakamura H."/>
            <person name="Mori M."/>
            <person name="Yoshida Y."/>
            <person name="Ohtoshi R."/>
            <person name="Malay A.D."/>
            <person name="Moran D.A.P."/>
            <person name="Tomita M."/>
            <person name="Numata K."/>
            <person name="Arakawa K."/>
        </authorList>
    </citation>
    <scope>NUCLEOTIDE SEQUENCE</scope>
</reference>
<dbReference type="EMBL" id="BMAU01021364">
    <property type="protein sequence ID" value="GFY23581.1"/>
    <property type="molecule type" value="Genomic_DNA"/>
</dbReference>
<evidence type="ECO:0000313" key="1">
    <source>
        <dbReference type="EMBL" id="GFY23581.1"/>
    </source>
</evidence>